<dbReference type="AlphaFoldDB" id="A0A917JJ76"/>
<evidence type="ECO:0000313" key="4">
    <source>
        <dbReference type="EMBL" id="GGI66822.1"/>
    </source>
</evidence>
<evidence type="ECO:0000256" key="1">
    <source>
        <dbReference type="SAM" id="Coils"/>
    </source>
</evidence>
<dbReference type="Proteomes" id="UP000622610">
    <property type="component" value="Unassembled WGS sequence"/>
</dbReference>
<keyword evidence="5" id="KW-1185">Reference proteome</keyword>
<evidence type="ECO:0000256" key="2">
    <source>
        <dbReference type="SAM" id="Phobius"/>
    </source>
</evidence>
<keyword evidence="1" id="KW-0175">Coiled coil</keyword>
<feature type="coiled-coil region" evidence="1">
    <location>
        <begin position="320"/>
        <end position="397"/>
    </location>
</feature>
<keyword evidence="2" id="KW-1133">Transmembrane helix</keyword>
<dbReference type="RefSeq" id="WP_188368643.1">
    <property type="nucleotide sequence ID" value="NZ_BMDT01000021.1"/>
</dbReference>
<feature type="coiled-coil region" evidence="1">
    <location>
        <begin position="79"/>
        <end position="116"/>
    </location>
</feature>
<name>A0A917JJ76_9ENTE</name>
<comment type="caution">
    <text evidence="4">The sequence shown here is derived from an EMBL/GenBank/DDBJ whole genome shotgun (WGS) entry which is preliminary data.</text>
</comment>
<keyword evidence="2" id="KW-0812">Transmembrane</keyword>
<sequence length="449" mass="49779">MDNLFLLLFLASIGGVGYGAYQGVSNKFKKNKQKKKDAKRIILASAGALVISFVGIGITAPPIEDTPQSAKAEIVATEATDDSGERKKENAKIEQLKKEKQEAELLALAQKEEQKKFDDDLQELRTTLADLEYDGTQTIELNDNTPLFGPLDLSLEKGSWETYGDLDKLNRATSAEAMLNQDLMPSEKRGDISNIDPTGWKNKKLGKSYLYNRSHLIGFSLSGENDNWKNLITGTAQLNNPEMLRHEMDIKNYLEKASNNYVRYSVTPIFKDDELLARGVHLMAQSTTDDSIRFNVYIHNIQDGAKLNYADGSSVTDEELKAESDKKEQVAKENAEKERLAKEQAEAEKAKQEQAAVKAEQDRIAAEQAVAARIQAEQAEAARVAEENRLAEEAENQQVVAQTVYIAPDSGTKYHFNQSCRGLSQANSIASLSLSDAQAQGYDLCGWED</sequence>
<reference evidence="4" key="1">
    <citation type="journal article" date="2014" name="Int. J. Syst. Evol. Microbiol.">
        <title>Complete genome sequence of Corynebacterium casei LMG S-19264T (=DSM 44701T), isolated from a smear-ripened cheese.</title>
        <authorList>
            <consortium name="US DOE Joint Genome Institute (JGI-PGF)"/>
            <person name="Walter F."/>
            <person name="Albersmeier A."/>
            <person name="Kalinowski J."/>
            <person name="Ruckert C."/>
        </authorList>
    </citation>
    <scope>NUCLEOTIDE SEQUENCE</scope>
    <source>
        <strain evidence="4">CCM 8433</strain>
    </source>
</reference>
<dbReference type="Pfam" id="PF13930">
    <property type="entry name" value="Endonuclea_NS_2"/>
    <property type="match status" value="1"/>
</dbReference>
<protein>
    <recommendedName>
        <fullName evidence="3">Type VII secretion system protein EssD-like domain-containing protein</fullName>
    </recommendedName>
</protein>
<reference evidence="4" key="2">
    <citation type="submission" date="2020-09" db="EMBL/GenBank/DDBJ databases">
        <authorList>
            <person name="Sun Q."/>
            <person name="Sedlacek I."/>
        </authorList>
    </citation>
    <scope>NUCLEOTIDE SEQUENCE</scope>
    <source>
        <strain evidence="4">CCM 8433</strain>
    </source>
</reference>
<gene>
    <name evidence="4" type="ORF">GCM10011482_24760</name>
</gene>
<feature type="transmembrane region" description="Helical" evidence="2">
    <location>
        <begin position="41"/>
        <end position="60"/>
    </location>
</feature>
<organism evidence="4 5">
    <name type="scientific">Enterococcus alcedinis</name>
    <dbReference type="NCBI Taxonomy" id="1274384"/>
    <lineage>
        <taxon>Bacteria</taxon>
        <taxon>Bacillati</taxon>
        <taxon>Bacillota</taxon>
        <taxon>Bacilli</taxon>
        <taxon>Lactobacillales</taxon>
        <taxon>Enterococcaceae</taxon>
        <taxon>Enterococcus</taxon>
    </lineage>
</organism>
<feature type="transmembrane region" description="Helical" evidence="2">
    <location>
        <begin position="6"/>
        <end position="21"/>
    </location>
</feature>
<accession>A0A917JJ76</accession>
<feature type="domain" description="Type VII secretion system protein EssD-like" evidence="3">
    <location>
        <begin position="156"/>
        <end position="287"/>
    </location>
</feature>
<dbReference type="Gene3D" id="3.40.570.10">
    <property type="entry name" value="Extracellular Endonuclease, subunit A"/>
    <property type="match status" value="1"/>
</dbReference>
<proteinExistence type="predicted"/>
<dbReference type="InterPro" id="IPR044927">
    <property type="entry name" value="Endonuclea_NS_2"/>
</dbReference>
<evidence type="ECO:0000259" key="3">
    <source>
        <dbReference type="Pfam" id="PF13930"/>
    </source>
</evidence>
<evidence type="ECO:0000313" key="5">
    <source>
        <dbReference type="Proteomes" id="UP000622610"/>
    </source>
</evidence>
<keyword evidence="2" id="KW-0472">Membrane</keyword>
<dbReference type="InterPro" id="IPR044929">
    <property type="entry name" value="DNA/RNA_non-sp_Endonuclease_sf"/>
</dbReference>
<dbReference type="EMBL" id="BMDT01000021">
    <property type="protein sequence ID" value="GGI66822.1"/>
    <property type="molecule type" value="Genomic_DNA"/>
</dbReference>